<reference evidence="1" key="1">
    <citation type="journal article" date="2021" name="Proc. Natl. Acad. Sci. U.S.A.">
        <title>A Catalog of Tens of Thousands of Viruses from Human Metagenomes Reveals Hidden Associations with Chronic Diseases.</title>
        <authorList>
            <person name="Tisza M.J."/>
            <person name="Buck C.B."/>
        </authorList>
    </citation>
    <scope>NUCLEOTIDE SEQUENCE</scope>
    <source>
        <strain evidence="1">Ct5op20</strain>
    </source>
</reference>
<name>A0A8S5NQ45_9CAUD</name>
<organism evidence="1">
    <name type="scientific">Siphoviridae sp. ct5op20</name>
    <dbReference type="NCBI Taxonomy" id="2826295"/>
    <lineage>
        <taxon>Viruses</taxon>
        <taxon>Duplodnaviria</taxon>
        <taxon>Heunggongvirae</taxon>
        <taxon>Uroviricota</taxon>
        <taxon>Caudoviricetes</taxon>
    </lineage>
</organism>
<evidence type="ECO:0000313" key="1">
    <source>
        <dbReference type="EMBL" id="DAD96862.1"/>
    </source>
</evidence>
<accession>A0A8S5NQ45</accession>
<protein>
    <submittedName>
        <fullName evidence="1">Uncharacterized protein</fullName>
    </submittedName>
</protein>
<dbReference type="EMBL" id="BK015225">
    <property type="protein sequence ID" value="DAD96862.1"/>
    <property type="molecule type" value="Genomic_DNA"/>
</dbReference>
<sequence length="31" mass="3663">MRYIPITRYAETAITLLQNQPEQHRTVAHNP</sequence>
<proteinExistence type="predicted"/>